<dbReference type="RefSeq" id="WP_378142858.1">
    <property type="nucleotide sequence ID" value="NZ_JBHSEF010000029.1"/>
</dbReference>
<reference evidence="2" key="1">
    <citation type="journal article" date="2019" name="Int. J. Syst. Evol. Microbiol.">
        <title>The Global Catalogue of Microorganisms (GCM) 10K type strain sequencing project: providing services to taxonomists for standard genome sequencing and annotation.</title>
        <authorList>
            <consortium name="The Broad Institute Genomics Platform"/>
            <consortium name="The Broad Institute Genome Sequencing Center for Infectious Disease"/>
            <person name="Wu L."/>
            <person name="Ma J."/>
        </authorList>
    </citation>
    <scope>NUCLEOTIDE SEQUENCE [LARGE SCALE GENOMIC DNA]</scope>
    <source>
        <strain evidence="2">CCUG 50353</strain>
    </source>
</reference>
<dbReference type="Proteomes" id="UP001595733">
    <property type="component" value="Unassembled WGS sequence"/>
</dbReference>
<evidence type="ECO:0000313" key="2">
    <source>
        <dbReference type="Proteomes" id="UP001595733"/>
    </source>
</evidence>
<name>A0ABV8UY52_9BACL</name>
<dbReference type="EMBL" id="JBHSEF010000029">
    <property type="protein sequence ID" value="MFC4356285.1"/>
    <property type="molecule type" value="Genomic_DNA"/>
</dbReference>
<comment type="caution">
    <text evidence="1">The sequence shown here is derived from an EMBL/GenBank/DDBJ whole genome shotgun (WGS) entry which is preliminary data.</text>
</comment>
<accession>A0ABV8UY52</accession>
<evidence type="ECO:0000313" key="1">
    <source>
        <dbReference type="EMBL" id="MFC4356285.1"/>
    </source>
</evidence>
<sequence length="72" mass="8605">MEKYLDAETQELMCQLKETIAAMINRKAYSFAILFSAVAACIEQIRKEWNKNKTKKRDSRIYENHVFTSRWN</sequence>
<organism evidence="1 2">
    <name type="scientific">Chryseomicrobium palamuruense</name>
    <dbReference type="NCBI Taxonomy" id="682973"/>
    <lineage>
        <taxon>Bacteria</taxon>
        <taxon>Bacillati</taxon>
        <taxon>Bacillota</taxon>
        <taxon>Bacilli</taxon>
        <taxon>Bacillales</taxon>
        <taxon>Caryophanaceae</taxon>
        <taxon>Chryseomicrobium</taxon>
    </lineage>
</organism>
<protein>
    <recommendedName>
        <fullName evidence="3">Transposase</fullName>
    </recommendedName>
</protein>
<gene>
    <name evidence="1" type="ORF">ACFO0S_14585</name>
</gene>
<keyword evidence="2" id="KW-1185">Reference proteome</keyword>
<evidence type="ECO:0008006" key="3">
    <source>
        <dbReference type="Google" id="ProtNLM"/>
    </source>
</evidence>
<proteinExistence type="predicted"/>